<gene>
    <name evidence="9" type="primary">LOC115756394</name>
</gene>
<comment type="catalytic activity">
    <reaction evidence="1 5">
        <text>[protein]-peptidylproline (omega=180) = [protein]-peptidylproline (omega=0)</text>
        <dbReference type="Rhea" id="RHEA:16237"/>
        <dbReference type="Rhea" id="RHEA-COMP:10747"/>
        <dbReference type="Rhea" id="RHEA-COMP:10748"/>
        <dbReference type="ChEBI" id="CHEBI:83833"/>
        <dbReference type="ChEBI" id="CHEBI:83834"/>
        <dbReference type="EC" id="5.2.1.8"/>
    </reaction>
</comment>
<name>A0A8B8QXR2_9MYRT</name>
<evidence type="ECO:0000259" key="7">
    <source>
        <dbReference type="PROSITE" id="PS50059"/>
    </source>
</evidence>
<accession>A0A8B8QXR2</accession>
<evidence type="ECO:0000313" key="8">
    <source>
        <dbReference type="Proteomes" id="UP000827889"/>
    </source>
</evidence>
<feature type="compositionally biased region" description="Low complexity" evidence="6">
    <location>
        <begin position="324"/>
        <end position="339"/>
    </location>
</feature>
<evidence type="ECO:0000256" key="2">
    <source>
        <dbReference type="ARBA" id="ARBA00013194"/>
    </source>
</evidence>
<dbReference type="PANTHER" id="PTHR43811:SF48">
    <property type="entry name" value="PEPTIDYL-PROLYL CIS-TRANS ISOMERASE FKBP43"/>
    <property type="match status" value="1"/>
</dbReference>
<feature type="compositionally biased region" description="Acidic residues" evidence="6">
    <location>
        <begin position="123"/>
        <end position="137"/>
    </location>
</feature>
<dbReference type="Pfam" id="PF00254">
    <property type="entry name" value="FKBP_C"/>
    <property type="match status" value="1"/>
</dbReference>
<evidence type="ECO:0000256" key="5">
    <source>
        <dbReference type="PROSITE-ProRule" id="PRU00277"/>
    </source>
</evidence>
<keyword evidence="3 5" id="KW-0697">Rotamase</keyword>
<keyword evidence="4 5" id="KW-0413">Isomerase</keyword>
<organism evidence="8 9">
    <name type="scientific">Rhodamnia argentea</name>
    <dbReference type="NCBI Taxonomy" id="178133"/>
    <lineage>
        <taxon>Eukaryota</taxon>
        <taxon>Viridiplantae</taxon>
        <taxon>Streptophyta</taxon>
        <taxon>Embryophyta</taxon>
        <taxon>Tracheophyta</taxon>
        <taxon>Spermatophyta</taxon>
        <taxon>Magnoliopsida</taxon>
        <taxon>eudicotyledons</taxon>
        <taxon>Gunneridae</taxon>
        <taxon>Pentapetalae</taxon>
        <taxon>rosids</taxon>
        <taxon>malvids</taxon>
        <taxon>Myrtales</taxon>
        <taxon>Myrtaceae</taxon>
        <taxon>Myrtoideae</taxon>
        <taxon>Myrteae</taxon>
        <taxon>Australasian group</taxon>
        <taxon>Rhodamnia</taxon>
    </lineage>
</organism>
<reference evidence="9" key="1">
    <citation type="submission" date="2025-08" db="UniProtKB">
        <authorList>
            <consortium name="RefSeq"/>
        </authorList>
    </citation>
    <scope>IDENTIFICATION</scope>
    <source>
        <tissue evidence="9">Leaf</tissue>
    </source>
</reference>
<dbReference type="SUPFAM" id="SSF54534">
    <property type="entry name" value="FKBP-like"/>
    <property type="match status" value="1"/>
</dbReference>
<dbReference type="Proteomes" id="UP000827889">
    <property type="component" value="Chromosome 3"/>
</dbReference>
<dbReference type="InterPro" id="IPR001179">
    <property type="entry name" value="PPIase_FKBP_dom"/>
</dbReference>
<feature type="compositionally biased region" description="Basic and acidic residues" evidence="6">
    <location>
        <begin position="224"/>
        <end position="236"/>
    </location>
</feature>
<evidence type="ECO:0000313" key="9">
    <source>
        <dbReference type="RefSeq" id="XP_030552004.2"/>
    </source>
</evidence>
<dbReference type="InterPro" id="IPR041232">
    <property type="entry name" value="NPL"/>
</dbReference>
<dbReference type="RefSeq" id="XP_030552004.2">
    <property type="nucleotide sequence ID" value="XM_030696144.2"/>
</dbReference>
<dbReference type="Pfam" id="PF17800">
    <property type="entry name" value="NPL"/>
    <property type="match status" value="1"/>
</dbReference>
<feature type="compositionally biased region" description="Basic residues" evidence="6">
    <location>
        <begin position="165"/>
        <end position="179"/>
    </location>
</feature>
<dbReference type="Gene3D" id="3.10.50.40">
    <property type="match status" value="1"/>
</dbReference>
<evidence type="ECO:0000256" key="1">
    <source>
        <dbReference type="ARBA" id="ARBA00000971"/>
    </source>
</evidence>
<dbReference type="InterPro" id="IPR046357">
    <property type="entry name" value="PPIase_dom_sf"/>
</dbReference>
<sequence>MAFWGVEVKPGKPFVHPSNVGRQRLHISQATLGIGSATNKSIVQCNVGNKSPVFLCSLFPDRAESSQLNLEFEEAEEVIFSVVGPRSVHLSGFYLGSGQHYAADDESESYGEDIAGTDTERSNDEDEYDGSFIDDDDPKVSSPSPSPSPSLNDDVHEESDNGKPRERKGRQRRLRKKHHPSDSGKEGSLEQYNIVDDKAKAQASESEDEDSFFTSSLVKKKHAAKDSKIDGPEEKPQSGISEVGTKMKRKRNEEFIESPIAVDKANPHDKLKENQAWQGHGIAGANNSEAGQVNGFFLTSDEATNQNALKKKKKKNANEKSQQEEGIVESNVNPVVPENLALDAQQVTDGGNSEKKDVKKKKKKKDRAQHSEAAIINQENILPADKKVRLDTEMKDRDAEDDCRVRKLPNGLTIEELEIGNPDGKVVAPGKKISIHYVGKFMDNGRVFDSTIGGKPLKLCLGSGEVMKGWDDGLDGMRIGGKRRLTIPPSLSYANTGTCHTVPPDSWLVYDIEVVRVR</sequence>
<evidence type="ECO:0000256" key="4">
    <source>
        <dbReference type="ARBA" id="ARBA00023235"/>
    </source>
</evidence>
<proteinExistence type="predicted"/>
<dbReference type="GeneID" id="115756394"/>
<protein>
    <recommendedName>
        <fullName evidence="2 5">peptidylprolyl isomerase</fullName>
        <ecNumber evidence="2 5">5.2.1.8</ecNumber>
    </recommendedName>
</protein>
<dbReference type="GO" id="GO:0016853">
    <property type="term" value="F:isomerase activity"/>
    <property type="evidence" value="ECO:0007669"/>
    <property type="project" value="UniProtKB-KW"/>
</dbReference>
<dbReference type="Gene3D" id="2.60.120.340">
    <property type="entry name" value="Nucleoplasmin core domain"/>
    <property type="match status" value="1"/>
</dbReference>
<evidence type="ECO:0000256" key="6">
    <source>
        <dbReference type="SAM" id="MobiDB-lite"/>
    </source>
</evidence>
<dbReference type="PANTHER" id="PTHR43811">
    <property type="entry name" value="FKBP-TYPE PEPTIDYL-PROLYL CIS-TRANS ISOMERASE FKPA"/>
    <property type="match status" value="1"/>
</dbReference>
<keyword evidence="8" id="KW-1185">Reference proteome</keyword>
<feature type="domain" description="PPIase FKBP-type" evidence="7">
    <location>
        <begin position="430"/>
        <end position="518"/>
    </location>
</feature>
<feature type="compositionally biased region" description="Basic residues" evidence="6">
    <location>
        <begin position="358"/>
        <end position="367"/>
    </location>
</feature>
<feature type="region of interest" description="Disordered" evidence="6">
    <location>
        <begin position="104"/>
        <end position="372"/>
    </location>
</feature>
<dbReference type="EC" id="5.2.1.8" evidence="2 5"/>
<dbReference type="PROSITE" id="PS50059">
    <property type="entry name" value="FKBP_PPIASE"/>
    <property type="match status" value="1"/>
</dbReference>
<evidence type="ECO:0000256" key="3">
    <source>
        <dbReference type="ARBA" id="ARBA00023110"/>
    </source>
</evidence>